<dbReference type="InterPro" id="IPR020600">
    <property type="entry name" value="IMP_cyclohydrolase-like"/>
</dbReference>
<evidence type="ECO:0000259" key="1">
    <source>
        <dbReference type="Pfam" id="PF07826"/>
    </source>
</evidence>
<name>A0A402A2I6_9CHLR</name>
<dbReference type="EMBL" id="BIFR01000001">
    <property type="protein sequence ID" value="GCE13282.1"/>
    <property type="molecule type" value="Genomic_DNA"/>
</dbReference>
<comment type="caution">
    <text evidence="2">The sequence shown here is derived from an EMBL/GenBank/DDBJ whole genome shotgun (WGS) entry which is preliminary data.</text>
</comment>
<organism evidence="2 3">
    <name type="scientific">Tengunoibacter tsumagoiensis</name>
    <dbReference type="NCBI Taxonomy" id="2014871"/>
    <lineage>
        <taxon>Bacteria</taxon>
        <taxon>Bacillati</taxon>
        <taxon>Chloroflexota</taxon>
        <taxon>Ktedonobacteria</taxon>
        <taxon>Ktedonobacterales</taxon>
        <taxon>Dictyobacteraceae</taxon>
        <taxon>Tengunoibacter</taxon>
    </lineage>
</organism>
<reference evidence="3" key="1">
    <citation type="submission" date="2018-12" db="EMBL/GenBank/DDBJ databases">
        <title>Tengunoibacter tsumagoiensis gen. nov., sp. nov., Dictyobacter kobayashii sp. nov., D. alpinus sp. nov., and D. joshuensis sp. nov. and description of Dictyobacteraceae fam. nov. within the order Ktedonobacterales isolated from Tengu-no-mugimeshi.</title>
        <authorList>
            <person name="Wang C.M."/>
            <person name="Zheng Y."/>
            <person name="Sakai Y."/>
            <person name="Toyoda A."/>
            <person name="Minakuchi Y."/>
            <person name="Abe K."/>
            <person name="Yokota A."/>
            <person name="Yabe S."/>
        </authorList>
    </citation>
    <scope>NUCLEOTIDE SEQUENCE [LARGE SCALE GENOMIC DNA]</scope>
    <source>
        <strain evidence="3">Uno3</strain>
    </source>
</reference>
<dbReference type="Gene3D" id="3.60.20.20">
    <property type="entry name" value="Inosine monophosphate cyclohydrolase-like"/>
    <property type="match status" value="1"/>
</dbReference>
<dbReference type="InterPro" id="IPR036795">
    <property type="entry name" value="IMP_cyclohydrolase-like_sf"/>
</dbReference>
<dbReference type="AlphaFoldDB" id="A0A402A2I6"/>
<gene>
    <name evidence="2" type="ORF">KTT_31410</name>
</gene>
<protein>
    <recommendedName>
        <fullName evidence="1">Inosine monophosphate cyclohydrolase-like domain-containing protein</fullName>
    </recommendedName>
</protein>
<dbReference type="GO" id="GO:0006188">
    <property type="term" value="P:IMP biosynthetic process"/>
    <property type="evidence" value="ECO:0007669"/>
    <property type="project" value="InterPro"/>
</dbReference>
<sequence>MDAATIALNNFEIHLQKNPYPGRGLVVGRSAVEDAWLIVYWIMGRSASSRNRQFVIEGSTLRTEPIDSSKMEDPSLLIYEAMLELPNVYLVSNGDQTRTIADLLQAGSSFDSALATREREPDAPNYTPRISAMLELQPSPAITLSILKANPFNPDLTDRFAYRPATPAPGFGVGLTTYQGDGNPLPSFHGDPLLLPLQGSQEYVLEAYWHALNVENLVSLAVKQISNVDGSSHIMVRNRYSA</sequence>
<accession>A0A402A2I6</accession>
<dbReference type="SUPFAM" id="SSF75569">
    <property type="entry name" value="Archaeal IMP cyclohydrolase PurO"/>
    <property type="match status" value="1"/>
</dbReference>
<evidence type="ECO:0000313" key="3">
    <source>
        <dbReference type="Proteomes" id="UP000287352"/>
    </source>
</evidence>
<feature type="domain" description="Inosine monophosphate cyclohydrolase-like" evidence="1">
    <location>
        <begin position="20"/>
        <end position="226"/>
    </location>
</feature>
<proteinExistence type="predicted"/>
<dbReference type="GO" id="GO:0003937">
    <property type="term" value="F:IMP cyclohydrolase activity"/>
    <property type="evidence" value="ECO:0007669"/>
    <property type="project" value="InterPro"/>
</dbReference>
<keyword evidence="3" id="KW-1185">Reference proteome</keyword>
<dbReference type="RefSeq" id="WP_126580824.1">
    <property type="nucleotide sequence ID" value="NZ_BIFR01000001.1"/>
</dbReference>
<dbReference type="Proteomes" id="UP000287352">
    <property type="component" value="Unassembled WGS sequence"/>
</dbReference>
<dbReference type="OrthoDB" id="2676808at2"/>
<dbReference type="Pfam" id="PF07826">
    <property type="entry name" value="IMP_cyclohyd"/>
    <property type="match status" value="1"/>
</dbReference>
<evidence type="ECO:0000313" key="2">
    <source>
        <dbReference type="EMBL" id="GCE13282.1"/>
    </source>
</evidence>